<accession>A0A8J5FWB5</accession>
<proteinExistence type="predicted"/>
<name>A0A8J5FWB5_ZINOF</name>
<dbReference type="SUPFAM" id="SSF56672">
    <property type="entry name" value="DNA/RNA polymerases"/>
    <property type="match status" value="1"/>
</dbReference>
<evidence type="ECO:0000313" key="2">
    <source>
        <dbReference type="EMBL" id="KAG6493297.1"/>
    </source>
</evidence>
<feature type="region of interest" description="Disordered" evidence="1">
    <location>
        <begin position="124"/>
        <end position="164"/>
    </location>
</feature>
<reference evidence="2 3" key="1">
    <citation type="submission" date="2020-08" db="EMBL/GenBank/DDBJ databases">
        <title>Plant Genome Project.</title>
        <authorList>
            <person name="Zhang R.-G."/>
        </authorList>
    </citation>
    <scope>NUCLEOTIDE SEQUENCE [LARGE SCALE GENOMIC DNA]</scope>
    <source>
        <tissue evidence="2">Rhizome</tissue>
    </source>
</reference>
<protein>
    <submittedName>
        <fullName evidence="2">Uncharacterized protein</fullName>
    </submittedName>
</protein>
<dbReference type="EMBL" id="JACMSC010000013">
    <property type="protein sequence ID" value="KAG6493297.1"/>
    <property type="molecule type" value="Genomic_DNA"/>
</dbReference>
<comment type="caution">
    <text evidence="2">The sequence shown here is derived from an EMBL/GenBank/DDBJ whole genome shotgun (WGS) entry which is preliminary data.</text>
</comment>
<feature type="compositionally biased region" description="Basic and acidic residues" evidence="1">
    <location>
        <begin position="126"/>
        <end position="139"/>
    </location>
</feature>
<dbReference type="AlphaFoldDB" id="A0A8J5FWB5"/>
<keyword evidence="3" id="KW-1185">Reference proteome</keyword>
<gene>
    <name evidence="2" type="ORF">ZIOFF_048276</name>
</gene>
<dbReference type="InterPro" id="IPR043502">
    <property type="entry name" value="DNA/RNA_pol_sf"/>
</dbReference>
<organism evidence="2 3">
    <name type="scientific">Zingiber officinale</name>
    <name type="common">Ginger</name>
    <name type="synonym">Amomum zingiber</name>
    <dbReference type="NCBI Taxonomy" id="94328"/>
    <lineage>
        <taxon>Eukaryota</taxon>
        <taxon>Viridiplantae</taxon>
        <taxon>Streptophyta</taxon>
        <taxon>Embryophyta</taxon>
        <taxon>Tracheophyta</taxon>
        <taxon>Spermatophyta</taxon>
        <taxon>Magnoliopsida</taxon>
        <taxon>Liliopsida</taxon>
        <taxon>Zingiberales</taxon>
        <taxon>Zingiberaceae</taxon>
        <taxon>Zingiber</taxon>
    </lineage>
</organism>
<evidence type="ECO:0000313" key="3">
    <source>
        <dbReference type="Proteomes" id="UP000734854"/>
    </source>
</evidence>
<dbReference type="Proteomes" id="UP000734854">
    <property type="component" value="Unassembled WGS sequence"/>
</dbReference>
<sequence length="164" mass="18621">MNSHDWALIHKIKKVITNYPNLAIPLEQCYIILETDGCMEGWGGICKWNPQKYDAKSEEKICAYASGKYSPIKSTIDAEIHADEQASFTQKNMTKDPIWPTLNGQELVMSSTTFESWSFSAKSRKTTSDEEAIMKDKPLTGKMPYQLSQKPDWTSGKPLCGYKR</sequence>
<evidence type="ECO:0000256" key="1">
    <source>
        <dbReference type="SAM" id="MobiDB-lite"/>
    </source>
</evidence>